<name>A0AC60PGY7_IXOPE</name>
<proteinExistence type="predicted"/>
<evidence type="ECO:0000313" key="2">
    <source>
        <dbReference type="Proteomes" id="UP000805193"/>
    </source>
</evidence>
<keyword evidence="2" id="KW-1185">Reference proteome</keyword>
<evidence type="ECO:0000313" key="1">
    <source>
        <dbReference type="EMBL" id="KAG0419036.1"/>
    </source>
</evidence>
<dbReference type="EMBL" id="JABSTQ010010671">
    <property type="protein sequence ID" value="KAG0419036.1"/>
    <property type="molecule type" value="Genomic_DNA"/>
</dbReference>
<sequence>MEKESGIAAQRRRRAEKLNSSDPEAFVVRAAGAGKKDTSVPPARPLGATGAACLVIPPLAARRPAFAVVMSMLQPTARSARLTRMPRFCPAALRPFPRSPPPFLVPLVRRTNLETTPLAPQSYDHPAPSSPEAPSTRVPEAFLPTAGTQDAPGVDDDFLSSGSDRLVIAGQANVTPAQGHPVPKPTLPTSSPTCESSTNPSSSAAPHALSVPKKRRGLLPDDSDISDHLQSPELHMEDSDSSDPLGFHSCQQRAVFRKGSISVYPPTRPSASHPFFKSLLQYVPSDGFFFPCGDFNCVLDSNRNVRGPGRGRGIWNARELARLLGLHNLRDAWLELHGALYAPTWSRGPSSSRLDRVYLSPGLVPRVLRCAVLSFPVAAGYVSDRLPVSVVLDLSSFLHPRLSSLRQSIRMSLSAAPLSPSRWEVIKSDCRFYPTTAGKLLRRRVTEVLNETIRRTRIVQRGGTRTYLMSEYLALLRDRYQRLVHSSSRPTVAQQLRGQPVDDTEVLQCLRASRTGRDCVTVSAYADDVGLFIRDSESLEAAMRISF</sequence>
<organism evidence="1 2">
    <name type="scientific">Ixodes persulcatus</name>
    <name type="common">Taiga tick</name>
    <dbReference type="NCBI Taxonomy" id="34615"/>
    <lineage>
        <taxon>Eukaryota</taxon>
        <taxon>Metazoa</taxon>
        <taxon>Ecdysozoa</taxon>
        <taxon>Arthropoda</taxon>
        <taxon>Chelicerata</taxon>
        <taxon>Arachnida</taxon>
        <taxon>Acari</taxon>
        <taxon>Parasitiformes</taxon>
        <taxon>Ixodida</taxon>
        <taxon>Ixodoidea</taxon>
        <taxon>Ixodidae</taxon>
        <taxon>Ixodinae</taxon>
        <taxon>Ixodes</taxon>
    </lineage>
</organism>
<comment type="caution">
    <text evidence="1">The sequence shown here is derived from an EMBL/GenBank/DDBJ whole genome shotgun (WGS) entry which is preliminary data.</text>
</comment>
<protein>
    <submittedName>
        <fullName evidence="1">Uncharacterized protein</fullName>
    </submittedName>
</protein>
<reference evidence="1 2" key="1">
    <citation type="journal article" date="2020" name="Cell">
        <title>Large-Scale Comparative Analyses of Tick Genomes Elucidate Their Genetic Diversity and Vector Capacities.</title>
        <authorList>
            <consortium name="Tick Genome and Microbiome Consortium (TIGMIC)"/>
            <person name="Jia N."/>
            <person name="Wang J."/>
            <person name="Shi W."/>
            <person name="Du L."/>
            <person name="Sun Y."/>
            <person name="Zhan W."/>
            <person name="Jiang J.F."/>
            <person name="Wang Q."/>
            <person name="Zhang B."/>
            <person name="Ji P."/>
            <person name="Bell-Sakyi L."/>
            <person name="Cui X.M."/>
            <person name="Yuan T.T."/>
            <person name="Jiang B.G."/>
            <person name="Yang W.F."/>
            <person name="Lam T.T."/>
            <person name="Chang Q.C."/>
            <person name="Ding S.J."/>
            <person name="Wang X.J."/>
            <person name="Zhu J.G."/>
            <person name="Ruan X.D."/>
            <person name="Zhao L."/>
            <person name="Wei J.T."/>
            <person name="Ye R.Z."/>
            <person name="Que T.C."/>
            <person name="Du C.H."/>
            <person name="Zhou Y.H."/>
            <person name="Cheng J.X."/>
            <person name="Dai P.F."/>
            <person name="Guo W.B."/>
            <person name="Han X.H."/>
            <person name="Huang E.J."/>
            <person name="Li L.F."/>
            <person name="Wei W."/>
            <person name="Gao Y.C."/>
            <person name="Liu J.Z."/>
            <person name="Shao H.Z."/>
            <person name="Wang X."/>
            <person name="Wang C.C."/>
            <person name="Yang T.C."/>
            <person name="Huo Q.B."/>
            <person name="Li W."/>
            <person name="Chen H.Y."/>
            <person name="Chen S.E."/>
            <person name="Zhou L.G."/>
            <person name="Ni X.B."/>
            <person name="Tian J.H."/>
            <person name="Sheng Y."/>
            <person name="Liu T."/>
            <person name="Pan Y.S."/>
            <person name="Xia L.Y."/>
            <person name="Li J."/>
            <person name="Zhao F."/>
            <person name="Cao W.C."/>
        </authorList>
    </citation>
    <scope>NUCLEOTIDE SEQUENCE [LARGE SCALE GENOMIC DNA]</scope>
    <source>
        <strain evidence="1">Iper-2018</strain>
    </source>
</reference>
<dbReference type="Proteomes" id="UP000805193">
    <property type="component" value="Unassembled WGS sequence"/>
</dbReference>
<accession>A0AC60PGY7</accession>
<gene>
    <name evidence="1" type="ORF">HPB47_004409</name>
</gene>